<dbReference type="EMBL" id="JALNTZ010000005">
    <property type="protein sequence ID" value="KAJ3652507.1"/>
    <property type="molecule type" value="Genomic_DNA"/>
</dbReference>
<dbReference type="SUPFAM" id="SSF52087">
    <property type="entry name" value="CRAL/TRIO domain"/>
    <property type="match status" value="1"/>
</dbReference>
<dbReference type="CDD" id="cd00170">
    <property type="entry name" value="SEC14"/>
    <property type="match status" value="1"/>
</dbReference>
<accession>A0AA38MDJ1</accession>
<proteinExistence type="predicted"/>
<organism evidence="2 3">
    <name type="scientific">Zophobas morio</name>
    <dbReference type="NCBI Taxonomy" id="2755281"/>
    <lineage>
        <taxon>Eukaryota</taxon>
        <taxon>Metazoa</taxon>
        <taxon>Ecdysozoa</taxon>
        <taxon>Arthropoda</taxon>
        <taxon>Hexapoda</taxon>
        <taxon>Insecta</taxon>
        <taxon>Pterygota</taxon>
        <taxon>Neoptera</taxon>
        <taxon>Endopterygota</taxon>
        <taxon>Coleoptera</taxon>
        <taxon>Polyphaga</taxon>
        <taxon>Cucujiformia</taxon>
        <taxon>Tenebrionidae</taxon>
        <taxon>Zophobas</taxon>
    </lineage>
</organism>
<dbReference type="PROSITE" id="PS50191">
    <property type="entry name" value="CRAL_TRIO"/>
    <property type="match status" value="1"/>
</dbReference>
<gene>
    <name evidence="2" type="ORF">Zmor_018464</name>
</gene>
<dbReference type="Gene3D" id="3.40.525.10">
    <property type="entry name" value="CRAL-TRIO lipid binding domain"/>
    <property type="match status" value="1"/>
</dbReference>
<feature type="domain" description="CRAL-TRIO" evidence="1">
    <location>
        <begin position="124"/>
        <end position="257"/>
    </location>
</feature>
<protein>
    <recommendedName>
        <fullName evidence="1">CRAL-TRIO domain-containing protein</fullName>
    </recommendedName>
</protein>
<dbReference type="Proteomes" id="UP001168821">
    <property type="component" value="Unassembled WGS sequence"/>
</dbReference>
<dbReference type="PANTHER" id="PTHR10174:SF213">
    <property type="entry name" value="CRAL-TRIO DOMAIN-CONTAINING PROTEIN"/>
    <property type="match status" value="1"/>
</dbReference>
<dbReference type="Pfam" id="PF00650">
    <property type="entry name" value="CRAL_TRIO"/>
    <property type="match status" value="1"/>
</dbReference>
<evidence type="ECO:0000313" key="2">
    <source>
        <dbReference type="EMBL" id="KAJ3652507.1"/>
    </source>
</evidence>
<evidence type="ECO:0000313" key="3">
    <source>
        <dbReference type="Proteomes" id="UP001168821"/>
    </source>
</evidence>
<dbReference type="AlphaFoldDB" id="A0AA38MDJ1"/>
<reference evidence="2" key="1">
    <citation type="journal article" date="2023" name="G3 (Bethesda)">
        <title>Whole genome assemblies of Zophobas morio and Tenebrio molitor.</title>
        <authorList>
            <person name="Kaur S."/>
            <person name="Stinson S.A."/>
            <person name="diCenzo G.C."/>
        </authorList>
    </citation>
    <scope>NUCLEOTIDE SEQUENCE</scope>
    <source>
        <strain evidence="2">QUZm001</strain>
    </source>
</reference>
<comment type="caution">
    <text evidence="2">The sequence shown here is derived from an EMBL/GenBank/DDBJ whole genome shotgun (WGS) entry which is preliminary data.</text>
</comment>
<sequence>MAAVLCVNKTKMVLPYEFDVKTLITDGRTNNKNVREIQRWLKTSSMPSLHVESIALFLISCDNDISATETTIKKFFKIKSEAPEIFNDRDIDNEILTKTREVILACSVPKRLQNSVIHCYKLSDIDYRNFILSDIFKLGFMIIDVSQRYDPPDELIAIIDMEGLGAMHLTRLKVSVIKTFVDFLQDGMALKIKNIHVLNTNYIAEKFIAIAKLFMNKALADALIVHPIGMNMEEFYKEYVPASHLPQEYGGELPSFTTLHEVSIQQLRELKPLFEAEDKLISVYKATNS</sequence>
<dbReference type="InterPro" id="IPR001251">
    <property type="entry name" value="CRAL-TRIO_dom"/>
</dbReference>
<dbReference type="PANTHER" id="PTHR10174">
    <property type="entry name" value="ALPHA-TOCOPHEROL TRANSFER PROTEIN-RELATED"/>
    <property type="match status" value="1"/>
</dbReference>
<name>A0AA38MDJ1_9CUCU</name>
<dbReference type="GO" id="GO:1902936">
    <property type="term" value="F:phosphatidylinositol bisphosphate binding"/>
    <property type="evidence" value="ECO:0007669"/>
    <property type="project" value="TreeGrafter"/>
</dbReference>
<evidence type="ECO:0000259" key="1">
    <source>
        <dbReference type="PROSITE" id="PS50191"/>
    </source>
</evidence>
<dbReference type="GO" id="GO:0016020">
    <property type="term" value="C:membrane"/>
    <property type="evidence" value="ECO:0007669"/>
    <property type="project" value="TreeGrafter"/>
</dbReference>
<dbReference type="InterPro" id="IPR036865">
    <property type="entry name" value="CRAL-TRIO_dom_sf"/>
</dbReference>
<keyword evidence="3" id="KW-1185">Reference proteome</keyword>